<dbReference type="PANTHER" id="PTHR34070">
    <property type="entry name" value="ARMADILLO-TYPE FOLD"/>
    <property type="match status" value="1"/>
</dbReference>
<evidence type="ECO:0000313" key="2">
    <source>
        <dbReference type="Proteomes" id="UP000595691"/>
    </source>
</evidence>
<keyword evidence="2" id="KW-1185">Reference proteome</keyword>
<sequence length="226" mass="26916">MLPVKIIEELIKESANNDEAIQMERYMKNHFKFFGARAPVVKGIFKKLITDYTIHPDELKEIVTHLWKKDEREYQTIAILFLNRYQKWLKEEDIGLIEYCITNKSWWDSVDSIAPNAFGYYMKTYPQHIPEIVEEWLSSNNLWLQRSILLYQLKYKKETDVSILFDSILRLKDSKEFFIQKAIGWTLREYSKTDSQKVIDFVDSTNLANLSKNEALKWMKSKGIIQ</sequence>
<dbReference type="Pfam" id="PF08713">
    <property type="entry name" value="DNA_alkylation"/>
    <property type="match status" value="1"/>
</dbReference>
<dbReference type="RefSeq" id="WP_202778742.1">
    <property type="nucleotide sequence ID" value="NZ_CP065425.1"/>
</dbReference>
<dbReference type="SUPFAM" id="SSF48371">
    <property type="entry name" value="ARM repeat"/>
    <property type="match status" value="1"/>
</dbReference>
<reference evidence="1 2" key="1">
    <citation type="submission" date="2020-11" db="EMBL/GenBank/DDBJ databases">
        <title>Taxonomic evaluation of the Bacillus sporothermodurans group of bacteria based on whole genome sequences.</title>
        <authorList>
            <person name="Fiedler G."/>
            <person name="Herbstmann A.-D."/>
            <person name="Doll E."/>
            <person name="Wenning M."/>
            <person name="Brinks E."/>
            <person name="Kabisch J."/>
            <person name="Breitenwieser F."/>
            <person name="Lappann M."/>
            <person name="Boehnlein C."/>
            <person name="Franz C."/>
        </authorList>
    </citation>
    <scope>NUCLEOTIDE SEQUENCE [LARGE SCALE GENOMIC DNA]</scope>
    <source>
        <strain evidence="1 2">JCM 19841</strain>
    </source>
</reference>
<accession>A0ABX7E390</accession>
<dbReference type="Gene3D" id="1.25.10.90">
    <property type="match status" value="1"/>
</dbReference>
<organism evidence="1 2">
    <name type="scientific">Heyndrickxia vini</name>
    <dbReference type="NCBI Taxonomy" id="1476025"/>
    <lineage>
        <taxon>Bacteria</taxon>
        <taxon>Bacillati</taxon>
        <taxon>Bacillota</taxon>
        <taxon>Bacilli</taxon>
        <taxon>Bacillales</taxon>
        <taxon>Bacillaceae</taxon>
        <taxon>Heyndrickxia</taxon>
    </lineage>
</organism>
<proteinExistence type="predicted"/>
<dbReference type="EMBL" id="CP065425">
    <property type="protein sequence ID" value="QQZ09778.1"/>
    <property type="molecule type" value="Genomic_DNA"/>
</dbReference>
<dbReference type="Proteomes" id="UP000595691">
    <property type="component" value="Chromosome"/>
</dbReference>
<dbReference type="InterPro" id="IPR014825">
    <property type="entry name" value="DNA_alkylation"/>
</dbReference>
<dbReference type="CDD" id="cd07064">
    <property type="entry name" value="AlkD_like_1"/>
    <property type="match status" value="1"/>
</dbReference>
<dbReference type="InterPro" id="IPR016024">
    <property type="entry name" value="ARM-type_fold"/>
</dbReference>
<protein>
    <submittedName>
        <fullName evidence="1">DNA alkylation repair protein</fullName>
    </submittedName>
</protein>
<gene>
    <name evidence="1" type="ORF">I5776_02020</name>
</gene>
<evidence type="ECO:0000313" key="1">
    <source>
        <dbReference type="EMBL" id="QQZ09778.1"/>
    </source>
</evidence>
<name>A0ABX7E390_9BACI</name>
<dbReference type="PANTHER" id="PTHR34070:SF1">
    <property type="entry name" value="DNA ALKYLATION REPAIR PROTEIN"/>
    <property type="match status" value="1"/>
</dbReference>